<feature type="region of interest" description="Disordered" evidence="1">
    <location>
        <begin position="1073"/>
        <end position="1094"/>
    </location>
</feature>
<dbReference type="OrthoDB" id="246708at2759"/>
<dbReference type="OMA" id="RDTRLWM"/>
<feature type="region of interest" description="Disordered" evidence="1">
    <location>
        <begin position="1"/>
        <end position="55"/>
    </location>
</feature>
<feature type="region of interest" description="Disordered" evidence="1">
    <location>
        <begin position="267"/>
        <end position="291"/>
    </location>
</feature>
<proteinExistence type="predicted"/>
<organism evidence="2 3">
    <name type="scientific">Leptomonas seymouri</name>
    <dbReference type="NCBI Taxonomy" id="5684"/>
    <lineage>
        <taxon>Eukaryota</taxon>
        <taxon>Discoba</taxon>
        <taxon>Euglenozoa</taxon>
        <taxon>Kinetoplastea</taxon>
        <taxon>Metakinetoplastina</taxon>
        <taxon>Trypanosomatida</taxon>
        <taxon>Trypanosomatidae</taxon>
        <taxon>Leishmaniinae</taxon>
        <taxon>Leptomonas</taxon>
    </lineage>
</organism>
<feature type="compositionally biased region" description="Low complexity" evidence="1">
    <location>
        <begin position="887"/>
        <end position="905"/>
    </location>
</feature>
<name>A0A0N1HVX0_LEPSE</name>
<evidence type="ECO:0000313" key="3">
    <source>
        <dbReference type="Proteomes" id="UP000038009"/>
    </source>
</evidence>
<feature type="compositionally biased region" description="Acidic residues" evidence="1">
    <location>
        <begin position="155"/>
        <end position="169"/>
    </location>
</feature>
<dbReference type="VEuPathDB" id="TriTrypDB:Lsey_0153_0150"/>
<dbReference type="Proteomes" id="UP000038009">
    <property type="component" value="Unassembled WGS sequence"/>
</dbReference>
<dbReference type="EMBL" id="LJSK01000153">
    <property type="protein sequence ID" value="KPI86023.1"/>
    <property type="molecule type" value="Genomic_DNA"/>
</dbReference>
<feature type="compositionally biased region" description="Basic and acidic residues" evidence="1">
    <location>
        <begin position="528"/>
        <end position="540"/>
    </location>
</feature>
<feature type="compositionally biased region" description="Low complexity" evidence="1">
    <location>
        <begin position="27"/>
        <end position="55"/>
    </location>
</feature>
<evidence type="ECO:0000313" key="2">
    <source>
        <dbReference type="EMBL" id="KPI86023.1"/>
    </source>
</evidence>
<evidence type="ECO:0000256" key="1">
    <source>
        <dbReference type="SAM" id="MobiDB-lite"/>
    </source>
</evidence>
<keyword evidence="3" id="KW-1185">Reference proteome</keyword>
<comment type="caution">
    <text evidence="2">The sequence shown here is derived from an EMBL/GenBank/DDBJ whole genome shotgun (WGS) entry which is preliminary data.</text>
</comment>
<feature type="region of interest" description="Disordered" evidence="1">
    <location>
        <begin position="873"/>
        <end position="908"/>
    </location>
</feature>
<sequence>MERAGATTVGNRGGCSDVFAAPPPAVASPSASAGSSATTTPRSHPSAASSPSLDDSSASSSVLFQLEHIVMSGGVDDAGYLPLLWSAVEESARALTGCGRAHSGAVPTANGAGDGTDEKAVGSVHTQLVRDATGLLWGADYPSWMEAQWVRLGDAGEEEGEEEEEEDSEGGDRAPSPPPFSHAGLAEATAGTSANIRAGDCARGALRANAAESPAGSAGRATGAEPVADDLPQQAVPDLSFMMQHALEAFQLSLPLHEAPALPVENAAATPSESAPPPSSSHYGARSPVNEGPQRSVDLLAKHLMEDAPLLWLRHLLVPMYLQWTQRCTNTSSRTAQGGAGAGAVCSHPSSAEWGGASVMHRLLQCLCEYGLQEALRREQQLAAEVLEHVRQRPATAARGSASSRDGPAASSCTAPLSLAEVAAARATLGDVQRRQRQHVSELLCFSGTLARAAQSFKVLSSGGFTLLTVFAVRLLGLARAMWVEWASTRTAVELSRSGPLRTMLSSDAGRGTGTVMYLRDVSLEKHASDDEEAVRDQQREGSLPPPSKRHRAECSAAERSGQDSGEPSVADTLAALRHLLTTAAREHGMQLWRCWLVLFGLYGSDVYTNEAVAQALEDEELEKAEVRRMSGAQQAQWRKARMAARVKQHALSETHWLLCQTIVVYVETAMEGSLAVEKTNDGSTTVLYRRLMAETLRSFFKEVRDALRLYGQAMSALRSGGLQDSVTVVSAELQSVINNAPVTQHVFQCVLAGALRGAPTNVAAAATAPAKSRRLFGQQAGLFIWRLYPVLLRTQVPEEASWMSSSGGCSSESTGAVGAFVGAAGDDGEVAVAEFTEQQHTHWRRQGAQLSATLGDAAARVELLLTRAEEVGASSASPTGVHDGGSRNSGAGAAAGATNAASEGVTHQGDDGTLGGYADLMQLLEGAVFDGVVERAAGAAAASAPDPLSPPPAAAAAPPLDGIARGFFSVYDASCFFVLQPERQRLFTRSIRELVDLVEADTTVAGCDGGLLSTLRRDTRLWMLLSHGVLLQLERRGRMAHEDEALLVTGLLPLLSALSSRTGTARLSACASGSADARSRPTTEGGAEGEGAADDAAAWPAWADPAAAQELLLLLASGLLAVPWSREQVYMAVQRHAALCARLGERDTSADEALCRSVARMRLWFATDRGAPGGASSSHVRRDAAAAHDVWGFPGSAHSPTSPTAAMSDGFSGGVGINCGRSATALPRICDAIDAHLQQNDAFLRQLSSGAGGAPEKNARTADGGPAADLTEEMVEAYFQSALDRHAHVTADFTSAAGAYGLLMVVGAYRTLSRSLYGLRASLEEQRRMARDDDFREFVGRSATFCASDDINTVRALLTVVHRCVFVDHCQPMGLLRLWLGYLQHLFLCVVPLPSSSCVGDGGGRDETLTLMPSSWQRRHHVVSLFGSREYRTGWRALQHDGAPSSHTRLREVLGECLADLLVMPYHTPGRKLTTAATSQGFHLPAEEAPAAASMLLSRTSAVLQHTLPHAVLEVLCELLHIPMDACHTDGGESVSAAAQAASAPGTSSAAAVEACGAAIEKSFLGLAGLLAFLRRLELLMVPGSLQDRRLEHLLRCIYVAADAAAVGV</sequence>
<protein>
    <submittedName>
        <fullName evidence="2">Uncharacterized protein</fullName>
    </submittedName>
</protein>
<accession>A0A0N1HVX0</accession>
<gene>
    <name evidence="2" type="ORF">ABL78_4926</name>
</gene>
<feature type="region of interest" description="Disordered" evidence="1">
    <location>
        <begin position="528"/>
        <end position="569"/>
    </location>
</feature>
<feature type="region of interest" description="Disordered" evidence="1">
    <location>
        <begin position="154"/>
        <end position="185"/>
    </location>
</feature>
<reference evidence="2 3" key="1">
    <citation type="journal article" date="2015" name="PLoS Pathog.">
        <title>Leptomonas seymouri: Adaptations to the Dixenous Life Cycle Analyzed by Genome Sequencing, Transcriptome Profiling and Co-infection with Leishmania donovani.</title>
        <authorList>
            <person name="Kraeva N."/>
            <person name="Butenko A."/>
            <person name="Hlavacova J."/>
            <person name="Kostygov A."/>
            <person name="Myskova J."/>
            <person name="Grybchuk D."/>
            <person name="Lestinova T."/>
            <person name="Votypka J."/>
            <person name="Volf P."/>
            <person name="Opperdoes F."/>
            <person name="Flegontov P."/>
            <person name="Lukes J."/>
            <person name="Yurchenko V."/>
        </authorList>
    </citation>
    <scope>NUCLEOTIDE SEQUENCE [LARGE SCALE GENOMIC DNA]</scope>
    <source>
        <strain evidence="2 3">ATCC 30220</strain>
    </source>
</reference>